<dbReference type="Gramene" id="OE9A029850T1">
    <property type="protein sequence ID" value="OE9A029850C1"/>
    <property type="gene ID" value="OE9A029850"/>
</dbReference>
<evidence type="ECO:0000313" key="3">
    <source>
        <dbReference type="Proteomes" id="UP000594638"/>
    </source>
</evidence>
<protein>
    <submittedName>
        <fullName evidence="2">Uncharacterized protein</fullName>
    </submittedName>
</protein>
<gene>
    <name evidence="2" type="ORF">OLEA9_A029850</name>
</gene>
<proteinExistence type="predicted"/>
<accession>A0A8S0T629</accession>
<dbReference type="Proteomes" id="UP000594638">
    <property type="component" value="Unassembled WGS sequence"/>
</dbReference>
<name>A0A8S0T629_OLEEU</name>
<evidence type="ECO:0000313" key="2">
    <source>
        <dbReference type="EMBL" id="CAA3000321.1"/>
    </source>
</evidence>
<organism evidence="2 3">
    <name type="scientific">Olea europaea subsp. europaea</name>
    <dbReference type="NCBI Taxonomy" id="158383"/>
    <lineage>
        <taxon>Eukaryota</taxon>
        <taxon>Viridiplantae</taxon>
        <taxon>Streptophyta</taxon>
        <taxon>Embryophyta</taxon>
        <taxon>Tracheophyta</taxon>
        <taxon>Spermatophyta</taxon>
        <taxon>Magnoliopsida</taxon>
        <taxon>eudicotyledons</taxon>
        <taxon>Gunneridae</taxon>
        <taxon>Pentapetalae</taxon>
        <taxon>asterids</taxon>
        <taxon>lamiids</taxon>
        <taxon>Lamiales</taxon>
        <taxon>Oleaceae</taxon>
        <taxon>Oleeae</taxon>
        <taxon>Olea</taxon>
    </lineage>
</organism>
<comment type="caution">
    <text evidence="2">The sequence shown here is derived from an EMBL/GenBank/DDBJ whole genome shotgun (WGS) entry which is preliminary data.</text>
</comment>
<keyword evidence="3" id="KW-1185">Reference proteome</keyword>
<feature type="coiled-coil region" evidence="1">
    <location>
        <begin position="3"/>
        <end position="43"/>
    </location>
</feature>
<reference evidence="2 3" key="1">
    <citation type="submission" date="2019-12" db="EMBL/GenBank/DDBJ databases">
        <authorList>
            <person name="Alioto T."/>
            <person name="Alioto T."/>
            <person name="Gomez Garrido J."/>
        </authorList>
    </citation>
    <scope>NUCLEOTIDE SEQUENCE [LARGE SCALE GENOMIC DNA]</scope>
</reference>
<dbReference type="EMBL" id="CACTIH010005684">
    <property type="protein sequence ID" value="CAA3000321.1"/>
    <property type="molecule type" value="Genomic_DNA"/>
</dbReference>
<sequence>MNIRRLQKLNKEFSQKADDVEAEAEAEAEAKKLKAEVSTADELNEAGDIDVNNYVVHFHEIDKYDGLVDLAALKEEFFPAESSTLANDVKGSKGEESKAEPW</sequence>
<evidence type="ECO:0000256" key="1">
    <source>
        <dbReference type="SAM" id="Coils"/>
    </source>
</evidence>
<dbReference type="AlphaFoldDB" id="A0A8S0T629"/>
<keyword evidence="1" id="KW-0175">Coiled coil</keyword>